<dbReference type="RefSeq" id="WP_210090678.1">
    <property type="nucleotide sequence ID" value="NZ_JAGGKG010000021.1"/>
</dbReference>
<protein>
    <submittedName>
        <fullName evidence="1">Uncharacterized protein</fullName>
    </submittedName>
</protein>
<proteinExistence type="predicted"/>
<evidence type="ECO:0000313" key="2">
    <source>
        <dbReference type="Proteomes" id="UP001519272"/>
    </source>
</evidence>
<dbReference type="Proteomes" id="UP001519272">
    <property type="component" value="Unassembled WGS sequence"/>
</dbReference>
<comment type="caution">
    <text evidence="1">The sequence shown here is derived from an EMBL/GenBank/DDBJ whole genome shotgun (WGS) entry which is preliminary data.</text>
</comment>
<keyword evidence="2" id="KW-1185">Reference proteome</keyword>
<gene>
    <name evidence="1" type="ORF">J2Z32_003758</name>
</gene>
<organism evidence="1 2">
    <name type="scientific">Paenibacillus turicensis</name>
    <dbReference type="NCBI Taxonomy" id="160487"/>
    <lineage>
        <taxon>Bacteria</taxon>
        <taxon>Bacillati</taxon>
        <taxon>Bacillota</taxon>
        <taxon>Bacilli</taxon>
        <taxon>Bacillales</taxon>
        <taxon>Paenibacillaceae</taxon>
        <taxon>Paenibacillus</taxon>
    </lineage>
</organism>
<dbReference type="EMBL" id="JAGGKG010000021">
    <property type="protein sequence ID" value="MBP1907093.1"/>
    <property type="molecule type" value="Genomic_DNA"/>
</dbReference>
<accession>A0ABS4FXM5</accession>
<evidence type="ECO:0000313" key="1">
    <source>
        <dbReference type="EMBL" id="MBP1907093.1"/>
    </source>
</evidence>
<name>A0ABS4FXM5_9BACL</name>
<reference evidence="1 2" key="1">
    <citation type="submission" date="2021-03" db="EMBL/GenBank/DDBJ databases">
        <title>Genomic Encyclopedia of Type Strains, Phase IV (KMG-IV): sequencing the most valuable type-strain genomes for metagenomic binning, comparative biology and taxonomic classification.</title>
        <authorList>
            <person name="Goeker M."/>
        </authorList>
    </citation>
    <scope>NUCLEOTIDE SEQUENCE [LARGE SCALE GENOMIC DNA]</scope>
    <source>
        <strain evidence="1 2">DSM 14349</strain>
    </source>
</reference>
<sequence>MQILIKEIALDQGTIYCDGATFSSVVHGVKIECVIQGRTTHAEFKMNIRTDRVIKSNGIPDYESTVRRELKQILSALEDGANSE</sequence>